<dbReference type="SUPFAM" id="SSF53474">
    <property type="entry name" value="alpha/beta-Hydrolases"/>
    <property type="match status" value="1"/>
</dbReference>
<gene>
    <name evidence="2" type="ORF">OJ962_08445</name>
</gene>
<sequence length="267" mass="28504">MTRYTASGVRLRRRASRGAGPDWLFLPGGPGIGSESLHELVDALDVPGTCWMVDLPGDGSNVDAPGAPADPYSVWPGAVVEAAQAVDAPVFVGHSTGGMYLLATPELEPLLRGLVLVDTAPDASWMATFAAMTQAHPLPPVDEATARYEAEPSDANLRALAVASAPWNFEDVEAGAELLARMPYNGAAVAWSDEHFDHTYAARWWPAALPVLIVSGSEDRIVDQSLWDVARFAAADRAVIDGGGHFPWLERPDAVREAFRRFSAACS</sequence>
<evidence type="ECO:0000313" key="2">
    <source>
        <dbReference type="EMBL" id="MDA0137521.1"/>
    </source>
</evidence>
<feature type="domain" description="AB hydrolase-1" evidence="1">
    <location>
        <begin position="24"/>
        <end position="258"/>
    </location>
</feature>
<dbReference type="Proteomes" id="UP001147700">
    <property type="component" value="Unassembled WGS sequence"/>
</dbReference>
<dbReference type="InterPro" id="IPR029058">
    <property type="entry name" value="AB_hydrolase_fold"/>
</dbReference>
<dbReference type="RefSeq" id="WP_202957360.1">
    <property type="nucleotide sequence ID" value="NZ_JAPCID010000010.1"/>
</dbReference>
<keyword evidence="3" id="KW-1185">Reference proteome</keyword>
<proteinExistence type="predicted"/>
<organism evidence="2 3">
    <name type="scientific">Solirubrobacter deserti</name>
    <dbReference type="NCBI Taxonomy" id="2282478"/>
    <lineage>
        <taxon>Bacteria</taxon>
        <taxon>Bacillati</taxon>
        <taxon>Actinomycetota</taxon>
        <taxon>Thermoleophilia</taxon>
        <taxon>Solirubrobacterales</taxon>
        <taxon>Solirubrobacteraceae</taxon>
        <taxon>Solirubrobacter</taxon>
    </lineage>
</organism>
<name>A0ABT4RG38_9ACTN</name>
<dbReference type="InterPro" id="IPR050228">
    <property type="entry name" value="Carboxylesterase_BioH"/>
</dbReference>
<dbReference type="Pfam" id="PF12697">
    <property type="entry name" value="Abhydrolase_6"/>
    <property type="match status" value="1"/>
</dbReference>
<dbReference type="PANTHER" id="PTHR43194:SF2">
    <property type="entry name" value="PEROXISOMAL MEMBRANE PROTEIN LPX1"/>
    <property type="match status" value="1"/>
</dbReference>
<dbReference type="InterPro" id="IPR000073">
    <property type="entry name" value="AB_hydrolase_1"/>
</dbReference>
<evidence type="ECO:0000313" key="3">
    <source>
        <dbReference type="Proteomes" id="UP001147700"/>
    </source>
</evidence>
<accession>A0ABT4RG38</accession>
<evidence type="ECO:0000259" key="1">
    <source>
        <dbReference type="Pfam" id="PF12697"/>
    </source>
</evidence>
<dbReference type="EMBL" id="JAPCID010000010">
    <property type="protein sequence ID" value="MDA0137521.1"/>
    <property type="molecule type" value="Genomic_DNA"/>
</dbReference>
<dbReference type="Gene3D" id="3.40.50.1820">
    <property type="entry name" value="alpha/beta hydrolase"/>
    <property type="match status" value="1"/>
</dbReference>
<comment type="caution">
    <text evidence="2">The sequence shown here is derived from an EMBL/GenBank/DDBJ whole genome shotgun (WGS) entry which is preliminary data.</text>
</comment>
<reference evidence="2" key="1">
    <citation type="submission" date="2022-10" db="EMBL/GenBank/DDBJ databases">
        <title>The WGS of Solirubrobacter sp. CPCC 204708.</title>
        <authorList>
            <person name="Jiang Z."/>
        </authorList>
    </citation>
    <scope>NUCLEOTIDE SEQUENCE</scope>
    <source>
        <strain evidence="2">CPCC 204708</strain>
    </source>
</reference>
<dbReference type="GO" id="GO:0016787">
    <property type="term" value="F:hydrolase activity"/>
    <property type="evidence" value="ECO:0007669"/>
    <property type="project" value="UniProtKB-KW"/>
</dbReference>
<keyword evidence="2" id="KW-0378">Hydrolase</keyword>
<dbReference type="PANTHER" id="PTHR43194">
    <property type="entry name" value="HYDROLASE ALPHA/BETA FOLD FAMILY"/>
    <property type="match status" value="1"/>
</dbReference>
<protein>
    <submittedName>
        <fullName evidence="2">Alpha/beta hydrolase</fullName>
    </submittedName>
</protein>